<feature type="compositionally biased region" description="Polar residues" evidence="1">
    <location>
        <begin position="151"/>
        <end position="161"/>
    </location>
</feature>
<feature type="domain" description="Glutaredoxin" evidence="2">
    <location>
        <begin position="73"/>
        <end position="128"/>
    </location>
</feature>
<name>A0A1J5Q9C3_9ZZZZ</name>
<dbReference type="InterPro" id="IPR002109">
    <property type="entry name" value="Glutaredoxin"/>
</dbReference>
<evidence type="ECO:0000256" key="1">
    <source>
        <dbReference type="SAM" id="MobiDB-lite"/>
    </source>
</evidence>
<dbReference type="Pfam" id="PF00462">
    <property type="entry name" value="Glutaredoxin"/>
    <property type="match status" value="1"/>
</dbReference>
<dbReference type="PROSITE" id="PS51354">
    <property type="entry name" value="GLUTAREDOXIN_2"/>
    <property type="match status" value="1"/>
</dbReference>
<accession>A0A1J5Q9C3</accession>
<evidence type="ECO:0000259" key="2">
    <source>
        <dbReference type="Pfam" id="PF00462"/>
    </source>
</evidence>
<dbReference type="InterPro" id="IPR036249">
    <property type="entry name" value="Thioredoxin-like_sf"/>
</dbReference>
<proteinExistence type="predicted"/>
<dbReference type="CDD" id="cd02976">
    <property type="entry name" value="NrdH"/>
    <property type="match status" value="1"/>
</dbReference>
<feature type="region of interest" description="Disordered" evidence="1">
    <location>
        <begin position="30"/>
        <end position="54"/>
    </location>
</feature>
<dbReference type="AlphaFoldDB" id="A0A1J5Q9C3"/>
<gene>
    <name evidence="4" type="ORF">GALL_379830</name>
</gene>
<reference evidence="4" key="1">
    <citation type="submission" date="2016-10" db="EMBL/GenBank/DDBJ databases">
        <title>Sequence of Gallionella enrichment culture.</title>
        <authorList>
            <person name="Poehlein A."/>
            <person name="Muehling M."/>
            <person name="Daniel R."/>
        </authorList>
    </citation>
    <scope>NUCLEOTIDE SEQUENCE</scope>
</reference>
<dbReference type="Gene3D" id="3.40.30.10">
    <property type="entry name" value="Glutaredoxin"/>
    <property type="match status" value="1"/>
</dbReference>
<feature type="region of interest" description="Disordered" evidence="1">
    <location>
        <begin position="151"/>
        <end position="172"/>
    </location>
</feature>
<dbReference type="EMBL" id="MLJW01001085">
    <property type="protein sequence ID" value="OIQ80262.1"/>
    <property type="molecule type" value="Genomic_DNA"/>
</dbReference>
<sequence>MKSMILILLLVLAVQAHAADPYKWRDAAGQVHYTDQPPPPGAKDVERPSTRGNLIESDTLPYETRLVARKYPVTLYSFEGCGPACSSAQALLEKRGVPFTLRNGESDKAALKKLTGDYEIPVLVVGNQPPLKGFQESRWAELLDLAGYPNSNPLGQLQKKSAGTAPAKEIEP</sequence>
<comment type="caution">
    <text evidence="4">The sequence shown here is derived from an EMBL/GenBank/DDBJ whole genome shotgun (WGS) entry which is preliminary data.</text>
</comment>
<feature type="domain" description="DUF4124" evidence="3">
    <location>
        <begin position="8"/>
        <end position="48"/>
    </location>
</feature>
<evidence type="ECO:0000313" key="4">
    <source>
        <dbReference type="EMBL" id="OIQ80262.1"/>
    </source>
</evidence>
<dbReference type="InterPro" id="IPR025392">
    <property type="entry name" value="DUF4124"/>
</dbReference>
<dbReference type="Pfam" id="PF13511">
    <property type="entry name" value="DUF4124"/>
    <property type="match status" value="1"/>
</dbReference>
<organism evidence="4">
    <name type="scientific">mine drainage metagenome</name>
    <dbReference type="NCBI Taxonomy" id="410659"/>
    <lineage>
        <taxon>unclassified sequences</taxon>
        <taxon>metagenomes</taxon>
        <taxon>ecological metagenomes</taxon>
    </lineage>
</organism>
<protein>
    <submittedName>
        <fullName evidence="4">Uncharacterized protein</fullName>
    </submittedName>
</protein>
<evidence type="ECO:0000259" key="3">
    <source>
        <dbReference type="Pfam" id="PF13511"/>
    </source>
</evidence>
<dbReference type="SUPFAM" id="SSF52833">
    <property type="entry name" value="Thioredoxin-like"/>
    <property type="match status" value="1"/>
</dbReference>